<feature type="region of interest" description="Disordered" evidence="1">
    <location>
        <begin position="425"/>
        <end position="493"/>
    </location>
</feature>
<feature type="region of interest" description="Disordered" evidence="1">
    <location>
        <begin position="1"/>
        <end position="37"/>
    </location>
</feature>
<dbReference type="InterPro" id="IPR011993">
    <property type="entry name" value="PH-like_dom_sf"/>
</dbReference>
<feature type="region of interest" description="Disordered" evidence="1">
    <location>
        <begin position="49"/>
        <end position="84"/>
    </location>
</feature>
<name>A0A238F5X8_9BASI</name>
<feature type="region of interest" description="Disordered" evidence="1">
    <location>
        <begin position="115"/>
        <end position="151"/>
    </location>
</feature>
<feature type="region of interest" description="Disordered" evidence="1">
    <location>
        <begin position="836"/>
        <end position="868"/>
    </location>
</feature>
<dbReference type="SUPFAM" id="SSF50729">
    <property type="entry name" value="PH domain-like"/>
    <property type="match status" value="1"/>
</dbReference>
<feature type="compositionally biased region" description="Low complexity" evidence="1">
    <location>
        <begin position="1170"/>
        <end position="1190"/>
    </location>
</feature>
<dbReference type="EMBL" id="FMSP01000003">
    <property type="protein sequence ID" value="SCV68545.1"/>
    <property type="molecule type" value="Genomic_DNA"/>
</dbReference>
<feature type="compositionally biased region" description="Low complexity" evidence="1">
    <location>
        <begin position="1498"/>
        <end position="1510"/>
    </location>
</feature>
<dbReference type="OrthoDB" id="43122at2759"/>
<dbReference type="PANTHER" id="PTHR38700">
    <property type="entry name" value="YALI0E22418P"/>
    <property type="match status" value="1"/>
</dbReference>
<gene>
    <name evidence="2" type="ORF">BQ2448_666</name>
</gene>
<accession>A0A238F5X8</accession>
<feature type="region of interest" description="Disordered" evidence="1">
    <location>
        <begin position="1141"/>
        <end position="1223"/>
    </location>
</feature>
<evidence type="ECO:0000313" key="2">
    <source>
        <dbReference type="EMBL" id="SCV68545.1"/>
    </source>
</evidence>
<feature type="region of interest" description="Disordered" evidence="1">
    <location>
        <begin position="1498"/>
        <end position="1528"/>
    </location>
</feature>
<feature type="compositionally biased region" description="Low complexity" evidence="1">
    <location>
        <begin position="57"/>
        <end position="71"/>
    </location>
</feature>
<feature type="region of interest" description="Disordered" evidence="1">
    <location>
        <begin position="209"/>
        <end position="244"/>
    </location>
</feature>
<feature type="compositionally biased region" description="Low complexity" evidence="1">
    <location>
        <begin position="929"/>
        <end position="939"/>
    </location>
</feature>
<feature type="compositionally biased region" description="Low complexity" evidence="1">
    <location>
        <begin position="1029"/>
        <end position="1041"/>
    </location>
</feature>
<evidence type="ECO:0000256" key="1">
    <source>
        <dbReference type="SAM" id="MobiDB-lite"/>
    </source>
</evidence>
<feature type="region of interest" description="Disordered" evidence="1">
    <location>
        <begin position="760"/>
        <end position="803"/>
    </location>
</feature>
<protein>
    <submittedName>
        <fullName evidence="2">BQ2448_666 protein</fullName>
    </submittedName>
</protein>
<dbReference type="Gene3D" id="3.10.20.90">
    <property type="entry name" value="Phosphatidylinositol 3-kinase Catalytic Subunit, Chain A, domain 1"/>
    <property type="match status" value="1"/>
</dbReference>
<keyword evidence="3" id="KW-1185">Reference proteome</keyword>
<proteinExistence type="predicted"/>
<evidence type="ECO:0000313" key="3">
    <source>
        <dbReference type="Proteomes" id="UP000198372"/>
    </source>
</evidence>
<feature type="compositionally biased region" description="Polar residues" evidence="1">
    <location>
        <begin position="22"/>
        <end position="31"/>
    </location>
</feature>
<sequence length="1555" mass="165667">MRIDKTGGISSVDQFSDDDSATRTATPASGTSLRKSKSKLSLLFSKRSRAQLREQINSTNSNSSSPTSHNSLCHDEPSVPSPTEVLAASSLATSQTMMTRLSIDSNSSLGVYEYWSPTSSSSSSKPHAAFADEAHSSDEASTSDSDNEADDIETTAKTTMAAPASHLLDSDLRNSLAMLDYQLASLECIGFPTRASFVLATPSNLDDELARHEQDAQETLSDGSENDADSAQEHGSATLDMRNLQPSSLNDFPLNRISLEASGIDWKTYDFTEMMGAKPSNEETVVQTAQSELHAPTVNLVKSASVSTTNSAKSTESDEFDISDFPPFRDLASYADNGASSSDEELHKRVTSAVSAATRRSSKLLSFPIPPIEALSSATEAPVAEADEGGLAGQATKADLVMDRFSKLPIVEKTEDGKEIRGLGLYDSRNAGMGGPPHPPPTTALPLSKASFETSSGDDSFDGDELPSDHSSTYTRSSNDASTAASSSPEITHSLSRADQTMFNFSMPTTPSSVYAKDAKDSELPTELPASMEPIPFPTMDAEEVPPTDELTSPLELKDEVVVPESTEPLASAIPAHSKQASVSTLIPVGAVRLVDTPVDPPVEPIAEENATAVPARRGFPLMRRRKSEMNLAPTKTRANSGSVPIVRLLRKSFSTSKLSKVAWTQALAEPIPALAPLPASKLTNAVAVETSSAGFASSAAPAPIAEDNALAPSPIEKPMPALPSTPVRAEQATKGLRKSASHKRLSMYLPQIFGRKEDVPPVPTLKLPLSAPPAMTRFSEDLPRSPKQLSAPESSRSEDIDAFSTALSSPALATPPLSDVGSTLPATLDSNVATSEADLSDDSGSSTPKSAESTQARQDATPTPTLTLNSDKLSLAAFLVSSPSSHADKVKAPARSSSIFATSNAVFPVVTSASWTSNGSDGLDDSDATTATRSSTPSIDEADMEASTSPLRFSKFEKSNGLELEPVLAPTYVELPAHVDGAAIIESHEDKALVLEADSDTDDQPLGDIPGALSAQKSLQASVRGDNPQQSEETTQTSPTLPHDDVLATETIGHSLLPQTDKAVERRSSAGVVHPRSTPLDPLVANSSLVIDLPSAPTVASDEESLLLPVGSNSSALSSFDRVRPALSIDTERVSPSSLAVVGSQGRSRSPSFNRAETATPPMIRRGSDMSSRASSSPSSLSMVRASSRLADAERKVAPASPLSRSMNAASGSTTVVRAGPSAGPVKEHRIYIQDDSQLHIIVQCGPMTACGEIVETARCQGLLNSGSDMEGGFSLWEICKQLGLERPIREYELVSDVLKTWEHESNYLCIRRTVVLCAQKLTRHFVFSNQLRPQPLVPRGDTVQLELNDRKWSKRYIEVREGNVTHAKSEKAKDSSTLCRLATSEIFYVTPTTSQARKAPKPFCFALKSKLPRAQFEDESEYCHFVSVKTNDELSMWMKTITEARNVFERQNVSLPMSPIPRSPLAGRAPATPLLSTRSSSYRPVPPILAVVTPSPFSSTNSKASSSPNSPPGPKSPSMRPDALTWASMSSHARANWLKASEQNRSMLEVGKA</sequence>
<feature type="compositionally biased region" description="Polar residues" evidence="1">
    <location>
        <begin position="1146"/>
        <end position="1158"/>
    </location>
</feature>
<feature type="region of interest" description="Disordered" evidence="1">
    <location>
        <begin position="917"/>
        <end position="953"/>
    </location>
</feature>
<feature type="compositionally biased region" description="Low complexity" evidence="1">
    <location>
        <begin position="477"/>
        <end position="488"/>
    </location>
</feature>
<reference evidence="3" key="1">
    <citation type="submission" date="2016-09" db="EMBL/GenBank/DDBJ databases">
        <authorList>
            <person name="Jeantristanb JTB J.-T."/>
            <person name="Ricardo R."/>
        </authorList>
    </citation>
    <scope>NUCLEOTIDE SEQUENCE [LARGE SCALE GENOMIC DNA]</scope>
</reference>
<feature type="compositionally biased region" description="Polar residues" evidence="1">
    <location>
        <begin position="1204"/>
        <end position="1217"/>
    </location>
</feature>
<dbReference type="Proteomes" id="UP000198372">
    <property type="component" value="Unassembled WGS sequence"/>
</dbReference>
<dbReference type="InterPro" id="IPR029071">
    <property type="entry name" value="Ubiquitin-like_domsf"/>
</dbReference>
<feature type="region of interest" description="Disordered" evidence="1">
    <location>
        <begin position="1459"/>
        <end position="1480"/>
    </location>
</feature>
<dbReference type="SUPFAM" id="SSF54236">
    <property type="entry name" value="Ubiquitin-like"/>
    <property type="match status" value="1"/>
</dbReference>
<feature type="region of interest" description="Disordered" evidence="1">
    <location>
        <begin position="1019"/>
        <end position="1044"/>
    </location>
</feature>
<dbReference type="Gene3D" id="2.30.29.30">
    <property type="entry name" value="Pleckstrin-homology domain (PH domain)/Phosphotyrosine-binding domain (PTB)"/>
    <property type="match status" value="1"/>
</dbReference>
<dbReference type="STRING" id="269621.A0A238F5X8"/>
<feature type="compositionally biased region" description="Polar residues" evidence="1">
    <location>
        <begin position="843"/>
        <end position="868"/>
    </location>
</feature>
<dbReference type="PANTHER" id="PTHR38700:SF1">
    <property type="entry name" value="PH DOMAIN-CONTAINING PROTEIN"/>
    <property type="match status" value="1"/>
</dbReference>
<organism evidence="2 3">
    <name type="scientific">Microbotryum intermedium</name>
    <dbReference type="NCBI Taxonomy" id="269621"/>
    <lineage>
        <taxon>Eukaryota</taxon>
        <taxon>Fungi</taxon>
        <taxon>Dikarya</taxon>
        <taxon>Basidiomycota</taxon>
        <taxon>Pucciniomycotina</taxon>
        <taxon>Microbotryomycetes</taxon>
        <taxon>Microbotryales</taxon>
        <taxon>Microbotryaceae</taxon>
        <taxon>Microbotryum</taxon>
    </lineage>
</organism>
<feature type="region of interest" description="Disordered" evidence="1">
    <location>
        <begin position="720"/>
        <end position="742"/>
    </location>
</feature>